<feature type="region of interest" description="Disordered" evidence="1">
    <location>
        <begin position="184"/>
        <end position="257"/>
    </location>
</feature>
<protein>
    <recommendedName>
        <fullName evidence="4">LisH domain-containing protein</fullName>
    </recommendedName>
</protein>
<gene>
    <name evidence="2" type="ORF">K458DRAFT_395859</name>
</gene>
<keyword evidence="3" id="KW-1185">Reference proteome</keyword>
<feature type="compositionally biased region" description="Pro residues" evidence="1">
    <location>
        <begin position="621"/>
        <end position="632"/>
    </location>
</feature>
<feature type="compositionally biased region" description="Low complexity" evidence="1">
    <location>
        <begin position="184"/>
        <end position="198"/>
    </location>
</feature>
<feature type="compositionally biased region" description="Low complexity" evidence="1">
    <location>
        <begin position="535"/>
        <end position="551"/>
    </location>
</feature>
<dbReference type="EMBL" id="MU005621">
    <property type="protein sequence ID" value="KAF2677587.1"/>
    <property type="molecule type" value="Genomic_DNA"/>
</dbReference>
<name>A0A6G1IH79_9PLEO</name>
<dbReference type="AlphaFoldDB" id="A0A6G1IH79"/>
<feature type="compositionally biased region" description="Low complexity" evidence="1">
    <location>
        <begin position="499"/>
        <end position="526"/>
    </location>
</feature>
<feature type="region of interest" description="Disordered" evidence="1">
    <location>
        <begin position="366"/>
        <end position="658"/>
    </location>
</feature>
<evidence type="ECO:0008006" key="4">
    <source>
        <dbReference type="Google" id="ProtNLM"/>
    </source>
</evidence>
<feature type="region of interest" description="Disordered" evidence="1">
    <location>
        <begin position="63"/>
        <end position="92"/>
    </location>
</feature>
<dbReference type="Proteomes" id="UP000799291">
    <property type="component" value="Unassembled WGS sequence"/>
</dbReference>
<organism evidence="2 3">
    <name type="scientific">Lentithecium fluviatile CBS 122367</name>
    <dbReference type="NCBI Taxonomy" id="1168545"/>
    <lineage>
        <taxon>Eukaryota</taxon>
        <taxon>Fungi</taxon>
        <taxon>Dikarya</taxon>
        <taxon>Ascomycota</taxon>
        <taxon>Pezizomycotina</taxon>
        <taxon>Dothideomycetes</taxon>
        <taxon>Pleosporomycetidae</taxon>
        <taxon>Pleosporales</taxon>
        <taxon>Massarineae</taxon>
        <taxon>Lentitheciaceae</taxon>
        <taxon>Lentithecium</taxon>
    </lineage>
</organism>
<evidence type="ECO:0000256" key="1">
    <source>
        <dbReference type="SAM" id="MobiDB-lite"/>
    </source>
</evidence>
<accession>A0A6G1IH79</accession>
<feature type="compositionally biased region" description="Polar residues" evidence="1">
    <location>
        <begin position="65"/>
        <end position="76"/>
    </location>
</feature>
<sequence length="703" mass="75400">MAAMNAPQGPVDGTPIMGNGQRRPQPNMMEPRDQLNTYIFDYFVRNQHHRLARMMIECDLKMSLNPPQKSSPSGRNVNGVDAMDQDSKDDLPTPKIPPAQATDNSFLLDWWVQFWDIWGAAKNHPVKPVATQYIQHTRNLTQMQNEQRAQRMMMAGGMGGQYPAMMRMNGVDPNNLKRAAAMNNRNPNGNPMANMNQMKNPGMMSTQMQRDGSQMEMNGQRSQSPGSNDNGAPSPNKRPRVEGGMNAGNMPGAQFNEFNANAPNVQQKQIEVYAQSLVQQQRMALNNHAIAQGMNTGVQGSPMAQQGMEGQHEMFTGNPARGIPAGAPGAPQGNHALQDYQMQLMLLEQQNKKRLLMARQEQDNITAPHAQGGPGFPASMSPQGSRAGPSPNPADQMKKGTPRMGPQGLPGSPMPEGAMHQQRNSPAPAMPGAGFDPNGANIPPGMHPQYGFPGQMPQGPMMGRPPSSHPGNFAGGQMNPQQMEAMQRNGAMPNGVWRGPQVQPGMMPNPQMGPMGNNPNPQQRSQMPPPPAPPTGEQQPRAQEPSPSQPAQAPPTPSQGNKAAPKKKATKDSKKPANKKGANTGATPAASGAEEPPTPSTPITPHPHKTFGQNGQQQQPSQPPAQQQPPAAPQQQQAMDINGPPFGNIGDDSNFGDISLGFGDDSALENFDFDSFLHVGDDSNGLGGFGGDFGFEVEAGGDQ</sequence>
<feature type="compositionally biased region" description="Low complexity" evidence="1">
    <location>
        <begin position="448"/>
        <end position="466"/>
    </location>
</feature>
<feature type="compositionally biased region" description="Polar residues" evidence="1">
    <location>
        <begin position="203"/>
        <end position="233"/>
    </location>
</feature>
<reference evidence="2" key="1">
    <citation type="journal article" date="2020" name="Stud. Mycol.">
        <title>101 Dothideomycetes genomes: a test case for predicting lifestyles and emergence of pathogens.</title>
        <authorList>
            <person name="Haridas S."/>
            <person name="Albert R."/>
            <person name="Binder M."/>
            <person name="Bloem J."/>
            <person name="Labutti K."/>
            <person name="Salamov A."/>
            <person name="Andreopoulos B."/>
            <person name="Baker S."/>
            <person name="Barry K."/>
            <person name="Bills G."/>
            <person name="Bluhm B."/>
            <person name="Cannon C."/>
            <person name="Castanera R."/>
            <person name="Culley D."/>
            <person name="Daum C."/>
            <person name="Ezra D."/>
            <person name="Gonzalez J."/>
            <person name="Henrissat B."/>
            <person name="Kuo A."/>
            <person name="Liang C."/>
            <person name="Lipzen A."/>
            <person name="Lutzoni F."/>
            <person name="Magnuson J."/>
            <person name="Mondo S."/>
            <person name="Nolan M."/>
            <person name="Ohm R."/>
            <person name="Pangilinan J."/>
            <person name="Park H.-J."/>
            <person name="Ramirez L."/>
            <person name="Alfaro M."/>
            <person name="Sun H."/>
            <person name="Tritt A."/>
            <person name="Yoshinaga Y."/>
            <person name="Zwiers L.-H."/>
            <person name="Turgeon B."/>
            <person name="Goodwin S."/>
            <person name="Spatafora J."/>
            <person name="Crous P."/>
            <person name="Grigoriev I."/>
        </authorList>
    </citation>
    <scope>NUCLEOTIDE SEQUENCE</scope>
    <source>
        <strain evidence="2">CBS 122367</strain>
    </source>
</reference>
<feature type="compositionally biased region" description="Pro residues" evidence="1">
    <location>
        <begin position="596"/>
        <end position="605"/>
    </location>
</feature>
<feature type="region of interest" description="Disordered" evidence="1">
    <location>
        <begin position="1"/>
        <end position="30"/>
    </location>
</feature>
<proteinExistence type="predicted"/>
<evidence type="ECO:0000313" key="2">
    <source>
        <dbReference type="EMBL" id="KAF2677587.1"/>
    </source>
</evidence>
<evidence type="ECO:0000313" key="3">
    <source>
        <dbReference type="Proteomes" id="UP000799291"/>
    </source>
</evidence>
<dbReference type="OrthoDB" id="5600002at2759"/>